<evidence type="ECO:0000256" key="2">
    <source>
        <dbReference type="SAM" id="SignalP"/>
    </source>
</evidence>
<dbReference type="OrthoDB" id="7294637at2"/>
<organism evidence="3 4">
    <name type="scientific">Mangrovimicrobium sediminis</name>
    <dbReference type="NCBI Taxonomy" id="2562682"/>
    <lineage>
        <taxon>Bacteria</taxon>
        <taxon>Pseudomonadati</taxon>
        <taxon>Pseudomonadota</taxon>
        <taxon>Gammaproteobacteria</taxon>
        <taxon>Cellvibrionales</taxon>
        <taxon>Halieaceae</taxon>
        <taxon>Mangrovimicrobium</taxon>
    </lineage>
</organism>
<dbReference type="Proteomes" id="UP000298050">
    <property type="component" value="Unassembled WGS sequence"/>
</dbReference>
<feature type="transmembrane region" description="Helical" evidence="1">
    <location>
        <begin position="126"/>
        <end position="145"/>
    </location>
</feature>
<sequence length="154" mass="15964">MKTVMNRKRLACALFVGVSSFVAGPALAGLDQGDAVCVGENLEIALEITLNSNLYRVNGTGPNLPSASIAYPGSFTFAIDGPGDWSGMILEYSSDGGTNWSESYREVLPDAISCVAAAPVPPAEPVPALGTPALLLLVAGLFGAARRRLRKAKA</sequence>
<evidence type="ECO:0000313" key="3">
    <source>
        <dbReference type="EMBL" id="TGD71068.1"/>
    </source>
</evidence>
<keyword evidence="1" id="KW-1133">Transmembrane helix</keyword>
<reference evidence="3 4" key="1">
    <citation type="submission" date="2019-04" db="EMBL/GenBank/DDBJ databases">
        <title>Taxonomy of novel Haliea sp. from mangrove soil of West Coast of India.</title>
        <authorList>
            <person name="Verma A."/>
            <person name="Kumar P."/>
            <person name="Krishnamurthi S."/>
        </authorList>
    </citation>
    <scope>NUCLEOTIDE SEQUENCE [LARGE SCALE GENOMIC DNA]</scope>
    <source>
        <strain evidence="3 4">SAOS-164</strain>
    </source>
</reference>
<keyword evidence="4" id="KW-1185">Reference proteome</keyword>
<dbReference type="EMBL" id="SRLE01000016">
    <property type="protein sequence ID" value="TGD71068.1"/>
    <property type="molecule type" value="Genomic_DNA"/>
</dbReference>
<evidence type="ECO:0008006" key="5">
    <source>
        <dbReference type="Google" id="ProtNLM"/>
    </source>
</evidence>
<evidence type="ECO:0000313" key="4">
    <source>
        <dbReference type="Proteomes" id="UP000298050"/>
    </source>
</evidence>
<gene>
    <name evidence="3" type="ORF">E4634_19670</name>
</gene>
<evidence type="ECO:0000256" key="1">
    <source>
        <dbReference type="SAM" id="Phobius"/>
    </source>
</evidence>
<dbReference type="AlphaFoldDB" id="A0A4Z0LVB4"/>
<proteinExistence type="predicted"/>
<name>A0A4Z0LVB4_9GAMM</name>
<comment type="caution">
    <text evidence="3">The sequence shown here is derived from an EMBL/GenBank/DDBJ whole genome shotgun (WGS) entry which is preliminary data.</text>
</comment>
<feature type="signal peptide" evidence="2">
    <location>
        <begin position="1"/>
        <end position="28"/>
    </location>
</feature>
<feature type="chain" id="PRO_5021355688" description="PEP-CTERM sorting domain-containing protein" evidence="2">
    <location>
        <begin position="29"/>
        <end position="154"/>
    </location>
</feature>
<keyword evidence="1" id="KW-0472">Membrane</keyword>
<dbReference type="RefSeq" id="WP_135446391.1">
    <property type="nucleotide sequence ID" value="NZ_SRLE01000016.1"/>
</dbReference>
<keyword evidence="2" id="KW-0732">Signal</keyword>
<keyword evidence="1" id="KW-0812">Transmembrane</keyword>
<protein>
    <recommendedName>
        <fullName evidence="5">PEP-CTERM sorting domain-containing protein</fullName>
    </recommendedName>
</protein>
<accession>A0A4Z0LVB4</accession>